<evidence type="ECO:0000259" key="1">
    <source>
        <dbReference type="Pfam" id="PF22938"/>
    </source>
</evidence>
<feature type="domain" description="Integrase p58-like C-terminal" evidence="1">
    <location>
        <begin position="20"/>
        <end position="51"/>
    </location>
</feature>
<dbReference type="AlphaFoldDB" id="A0A9D4L5C6"/>
<dbReference type="Proteomes" id="UP000828390">
    <property type="component" value="Unassembled WGS sequence"/>
</dbReference>
<dbReference type="EMBL" id="JAIWYP010000003">
    <property type="protein sequence ID" value="KAH3852290.1"/>
    <property type="molecule type" value="Genomic_DNA"/>
</dbReference>
<evidence type="ECO:0000313" key="3">
    <source>
        <dbReference type="Proteomes" id="UP000828390"/>
    </source>
</evidence>
<evidence type="ECO:0000313" key="2">
    <source>
        <dbReference type="EMBL" id="KAH3852290.1"/>
    </source>
</evidence>
<comment type="caution">
    <text evidence="2">The sequence shown here is derived from an EMBL/GenBank/DDBJ whole genome shotgun (WGS) entry which is preliminary data.</text>
</comment>
<gene>
    <name evidence="2" type="ORF">DPMN_094793</name>
</gene>
<sequence length="87" mass="10124">MEVVSSTCESKTRVRMDGSYIVLERITGLTYKVQKDSDSPILVLHVDQLKPYEEPMPPKICNKKTPIVNENFQGEPYKPWSRRERVI</sequence>
<keyword evidence="3" id="KW-1185">Reference proteome</keyword>
<accession>A0A9D4L5C6</accession>
<reference evidence="2" key="2">
    <citation type="submission" date="2020-11" db="EMBL/GenBank/DDBJ databases">
        <authorList>
            <person name="McCartney M.A."/>
            <person name="Auch B."/>
            <person name="Kono T."/>
            <person name="Mallez S."/>
            <person name="Becker A."/>
            <person name="Gohl D.M."/>
            <person name="Silverstein K.A.T."/>
            <person name="Koren S."/>
            <person name="Bechman K.B."/>
            <person name="Herman A."/>
            <person name="Abrahante J.E."/>
            <person name="Garbe J."/>
        </authorList>
    </citation>
    <scope>NUCLEOTIDE SEQUENCE</scope>
    <source>
        <strain evidence="2">Duluth1</strain>
        <tissue evidence="2">Whole animal</tissue>
    </source>
</reference>
<dbReference type="InterPro" id="IPR054465">
    <property type="entry name" value="Integrase_p58-like_C"/>
</dbReference>
<dbReference type="Pfam" id="PF22938">
    <property type="entry name" value="Integrase_p58_C"/>
    <property type="match status" value="1"/>
</dbReference>
<reference evidence="2" key="1">
    <citation type="journal article" date="2019" name="bioRxiv">
        <title>The Genome of the Zebra Mussel, Dreissena polymorpha: A Resource for Invasive Species Research.</title>
        <authorList>
            <person name="McCartney M.A."/>
            <person name="Auch B."/>
            <person name="Kono T."/>
            <person name="Mallez S."/>
            <person name="Zhang Y."/>
            <person name="Obille A."/>
            <person name="Becker A."/>
            <person name="Abrahante J.E."/>
            <person name="Garbe J."/>
            <person name="Badalamenti J.P."/>
            <person name="Herman A."/>
            <person name="Mangelson H."/>
            <person name="Liachko I."/>
            <person name="Sullivan S."/>
            <person name="Sone E.D."/>
            <person name="Koren S."/>
            <person name="Silverstein K.A.T."/>
            <person name="Beckman K.B."/>
            <person name="Gohl D.M."/>
        </authorList>
    </citation>
    <scope>NUCLEOTIDE SEQUENCE</scope>
    <source>
        <strain evidence="2">Duluth1</strain>
        <tissue evidence="2">Whole animal</tissue>
    </source>
</reference>
<proteinExistence type="predicted"/>
<name>A0A9D4L5C6_DREPO</name>
<protein>
    <recommendedName>
        <fullName evidence="1">Integrase p58-like C-terminal domain-containing protein</fullName>
    </recommendedName>
</protein>
<organism evidence="2 3">
    <name type="scientific">Dreissena polymorpha</name>
    <name type="common">Zebra mussel</name>
    <name type="synonym">Mytilus polymorpha</name>
    <dbReference type="NCBI Taxonomy" id="45954"/>
    <lineage>
        <taxon>Eukaryota</taxon>
        <taxon>Metazoa</taxon>
        <taxon>Spiralia</taxon>
        <taxon>Lophotrochozoa</taxon>
        <taxon>Mollusca</taxon>
        <taxon>Bivalvia</taxon>
        <taxon>Autobranchia</taxon>
        <taxon>Heteroconchia</taxon>
        <taxon>Euheterodonta</taxon>
        <taxon>Imparidentia</taxon>
        <taxon>Neoheterodontei</taxon>
        <taxon>Myida</taxon>
        <taxon>Dreissenoidea</taxon>
        <taxon>Dreissenidae</taxon>
        <taxon>Dreissena</taxon>
    </lineage>
</organism>